<evidence type="ECO:0000313" key="1">
    <source>
        <dbReference type="EMBL" id="EEW37102.1"/>
    </source>
</evidence>
<comment type="caution">
    <text evidence="1">The sequence shown here is derived from an EMBL/GenBank/DDBJ whole genome shotgun (WGS) entry which is preliminary data.</text>
</comment>
<dbReference type="HOGENOM" id="CLU_3007890_0_0_9"/>
<gene>
    <name evidence="1" type="ORF">HMPREF0444_1320</name>
</gene>
<dbReference type="STRING" id="638301.HMPREF0444_1320"/>
<proteinExistence type="predicted"/>
<dbReference type="Proteomes" id="UP000005926">
    <property type="component" value="Unassembled WGS sequence"/>
</dbReference>
<dbReference type="eggNOG" id="COG1961">
    <property type="taxonomic scope" value="Bacteria"/>
</dbReference>
<dbReference type="AlphaFoldDB" id="C8NHC5"/>
<accession>C8NHC5</accession>
<evidence type="ECO:0000313" key="2">
    <source>
        <dbReference type="Proteomes" id="UP000005926"/>
    </source>
</evidence>
<name>C8NHC5_9LACT</name>
<reference evidence="1 2" key="1">
    <citation type="submission" date="2009-08" db="EMBL/GenBank/DDBJ databases">
        <authorList>
            <person name="Muzny D."/>
            <person name="Qin X."/>
            <person name="Deng J."/>
            <person name="Jiang H."/>
            <person name="Liu Y."/>
            <person name="Qu J."/>
            <person name="Song X.-Z."/>
            <person name="Zhang L."/>
            <person name="Thornton R."/>
            <person name="Coyle M."/>
            <person name="Francisco L."/>
            <person name="Jackson L."/>
            <person name="Javaid M."/>
            <person name="Korchina V."/>
            <person name="Kovar C."/>
            <person name="Mata R."/>
            <person name="Mathew T."/>
            <person name="Ngo R."/>
            <person name="Nguyen L."/>
            <person name="Nguyen N."/>
            <person name="Okwuonu G."/>
            <person name="Ongeri F."/>
            <person name="Pham C."/>
            <person name="Simmons D."/>
            <person name="Wilczek-Boney K."/>
            <person name="Hale W."/>
            <person name="Jakkamsetti A."/>
            <person name="Pham P."/>
            <person name="Ruth R."/>
            <person name="San Lucas F."/>
            <person name="Warren J."/>
            <person name="Zhang J."/>
            <person name="Zhao Z."/>
            <person name="Zhou C."/>
            <person name="Zhu D."/>
            <person name="Lee S."/>
            <person name="Bess C."/>
            <person name="Blankenburg K."/>
            <person name="Forbes L."/>
            <person name="Fu Q."/>
            <person name="Gubbala S."/>
            <person name="Hirani K."/>
            <person name="Jayaseelan J.C."/>
            <person name="Lara F."/>
            <person name="Munidasa M."/>
            <person name="Palculict T."/>
            <person name="Patil S."/>
            <person name="Pu L.-L."/>
            <person name="Saada N."/>
            <person name="Tang L."/>
            <person name="Weissenberger G."/>
            <person name="Zhu Y."/>
            <person name="Hemphill L."/>
            <person name="Shang Y."/>
            <person name="Youmans B."/>
            <person name="Ayvaz T."/>
            <person name="Ross M."/>
            <person name="Santibanez J."/>
            <person name="Aqrawi P."/>
            <person name="Gross S."/>
            <person name="Joshi V."/>
            <person name="Fowler G."/>
            <person name="Nazareth L."/>
            <person name="Reid J."/>
            <person name="Worley K."/>
            <person name="Petrosino J."/>
            <person name="Highlander S."/>
            <person name="Gibbs R."/>
        </authorList>
    </citation>
    <scope>NUCLEOTIDE SEQUENCE [LARGE SCALE GENOMIC DNA]</scope>
    <source>
        <strain evidence="1 2">ATCC 49175</strain>
    </source>
</reference>
<dbReference type="EMBL" id="ACKZ01000020">
    <property type="protein sequence ID" value="EEW37102.1"/>
    <property type="molecule type" value="Genomic_DNA"/>
</dbReference>
<protein>
    <submittedName>
        <fullName evidence="1">Uncharacterized protein</fullName>
    </submittedName>
</protein>
<sequence length="56" mass="6507">MIAEIQIYEEKQPNGQWLKSITFKFPIIDEDLNIDLDNNEQVECIALLVRDEATAK</sequence>
<keyword evidence="2" id="KW-1185">Reference proteome</keyword>
<organism evidence="1 2">
    <name type="scientific">Granulicatella adiacens ATCC 49175</name>
    <dbReference type="NCBI Taxonomy" id="638301"/>
    <lineage>
        <taxon>Bacteria</taxon>
        <taxon>Bacillati</taxon>
        <taxon>Bacillota</taxon>
        <taxon>Bacilli</taxon>
        <taxon>Lactobacillales</taxon>
        <taxon>Carnobacteriaceae</taxon>
        <taxon>Granulicatella</taxon>
    </lineage>
</organism>